<evidence type="ECO:0000313" key="1">
    <source>
        <dbReference type="EMBL" id="KAG8011036.1"/>
    </source>
</evidence>
<name>A0ACB7F9P9_NIBAL</name>
<gene>
    <name evidence="1" type="primary">CASP8AP2.2</name>
    <name evidence="1" type="ORF">GBF38_005681</name>
</gene>
<keyword evidence="2" id="KW-1185">Reference proteome</keyword>
<reference evidence="1" key="1">
    <citation type="submission" date="2020-04" db="EMBL/GenBank/DDBJ databases">
        <title>A chromosome-scale assembly and high-density genetic map of the yellow drum (Nibea albiflora) genome.</title>
        <authorList>
            <person name="Xu D."/>
            <person name="Zhang W."/>
            <person name="Chen R."/>
            <person name="Tan P."/>
            <person name="Wang L."/>
            <person name="Song H."/>
            <person name="Tian L."/>
            <person name="Zhu Q."/>
            <person name="Wang B."/>
        </authorList>
    </citation>
    <scope>NUCLEOTIDE SEQUENCE</scope>
    <source>
        <strain evidence="1">ZJHYS-2018</strain>
    </source>
</reference>
<proteinExistence type="predicted"/>
<dbReference type="EMBL" id="CM024802">
    <property type="protein sequence ID" value="KAG8011036.1"/>
    <property type="molecule type" value="Genomic_DNA"/>
</dbReference>
<comment type="caution">
    <text evidence="1">The sequence shown here is derived from an EMBL/GenBank/DDBJ whole genome shotgun (WGS) entry which is preliminary data.</text>
</comment>
<protein>
    <submittedName>
        <fullName evidence="1">CASP8-associated protein 2</fullName>
    </submittedName>
</protein>
<dbReference type="Proteomes" id="UP000805704">
    <property type="component" value="Chromosome 14"/>
</dbReference>
<organism evidence="1 2">
    <name type="scientific">Nibea albiflora</name>
    <name type="common">Yellow drum</name>
    <name type="synonym">Corvina albiflora</name>
    <dbReference type="NCBI Taxonomy" id="240163"/>
    <lineage>
        <taxon>Eukaryota</taxon>
        <taxon>Metazoa</taxon>
        <taxon>Chordata</taxon>
        <taxon>Craniata</taxon>
        <taxon>Vertebrata</taxon>
        <taxon>Euteleostomi</taxon>
        <taxon>Actinopterygii</taxon>
        <taxon>Neopterygii</taxon>
        <taxon>Teleostei</taxon>
        <taxon>Neoteleostei</taxon>
        <taxon>Acanthomorphata</taxon>
        <taxon>Eupercaria</taxon>
        <taxon>Sciaenidae</taxon>
        <taxon>Nibea</taxon>
    </lineage>
</organism>
<sequence length="468" mass="50805">MLQSSLASQRTYSILADDLAVSLTIPSPLKSDSHLSFLQPSSMHIMSTPDSVISAHISEDALMDGEDATEQDIHLALDTDNSSCGSSSSVDSEPLATPFVFKPDLPMQALVMERSNDHFIVKIRQAATGADTTLTADDSLSRTLTLEDQQHGEDSETVQESQAKAVPSDSSQNGTPSNAVPSDNPEESSRVCQAATGSDLTQEESLTLTKDPPIRKGVKSSQRNTSKDSRKLSESQKSLSEITSDNCLHSSAQSSDQSVRRENLTDTADKGIGQLCHTEEDITTQQSPSEALLSKSDNSPHQPAESAGTNQSCQVLASHVSASARGDMEVSGGLTLTNITPEKGSSSSNKRKKHQEKSKAKRSRMEEEDSVEETFFNCKKDDGDSRSSPSSLSPSSLSAKNVIRKKGEVVMSWSRDEDRTILIELKMKGASRETFSALAERLNKPSGQIAHRFYQLMKLFKKQEKMDT</sequence>
<accession>A0ACB7F9P9</accession>
<evidence type="ECO:0000313" key="2">
    <source>
        <dbReference type="Proteomes" id="UP000805704"/>
    </source>
</evidence>